<dbReference type="AlphaFoldDB" id="D7FCN3"/>
<organism evidence="1 2">
    <name type="scientific">Helicobacter pylori (strain B8)</name>
    <dbReference type="NCBI Taxonomy" id="693745"/>
    <lineage>
        <taxon>Bacteria</taxon>
        <taxon>Pseudomonadati</taxon>
        <taxon>Campylobacterota</taxon>
        <taxon>Epsilonproteobacteria</taxon>
        <taxon>Campylobacterales</taxon>
        <taxon>Helicobacteraceae</taxon>
        <taxon>Helicobacter</taxon>
    </lineage>
</organism>
<evidence type="ECO:0000313" key="1">
    <source>
        <dbReference type="EMBL" id="CBI65940.1"/>
    </source>
</evidence>
<reference evidence="1 2" key="1">
    <citation type="journal article" date="2010" name="BMC Genomics">
        <title>Sequencing, annotation, and comparative genome analysis of the gerbil-adapted Helicobacter pylori strain B8.</title>
        <authorList>
            <person name="Farnbacher M."/>
            <person name="Jahns T."/>
            <person name="Willrodt D."/>
            <person name="Daniel R."/>
            <person name="Haas R."/>
            <person name="Goesmann A."/>
            <person name="Kurtz S."/>
            <person name="Rieder G."/>
        </authorList>
    </citation>
    <scope>NUCLEOTIDE SEQUENCE [LARGE SCALE GENOMIC DNA]</scope>
    <source>
        <strain evidence="1 2">B8</strain>
    </source>
</reference>
<evidence type="ECO:0000313" key="2">
    <source>
        <dbReference type="Proteomes" id="UP000007091"/>
    </source>
</evidence>
<accession>D7FCN3</accession>
<dbReference type="Proteomes" id="UP000007091">
    <property type="component" value="Chromosome"/>
</dbReference>
<proteinExistence type="predicted"/>
<gene>
    <name evidence="1" type="ordered locus">HPB8_383</name>
</gene>
<protein>
    <submittedName>
        <fullName evidence="1">Uncharacterized protein</fullName>
    </submittedName>
</protein>
<dbReference type="HOGENOM" id="CLU_2861596_0_0_7"/>
<dbReference type="EMBL" id="FN598874">
    <property type="protein sequence ID" value="CBI65940.1"/>
    <property type="molecule type" value="Genomic_DNA"/>
</dbReference>
<sequence length="64" mass="7175">MLSRPSQSSLKNSVSSVFLSINNNRYYNTSFTKHPLAYSLHDAINGLSAGYKKGSKMSFKMNRV</sequence>
<name>D7FCN3_HELP3</name>
<dbReference type="KEGG" id="hpl:HPB8_383"/>